<keyword evidence="8 10" id="KW-0811">Translocation</keyword>
<evidence type="ECO:0000313" key="18">
    <source>
        <dbReference type="Proteomes" id="UP000183442"/>
    </source>
</evidence>
<sequence length="456" mass="49378">MFLENFKPIFKLLPEVKTPIHRQDFKEKLKWTAIVLVLYYFLTQIPLYGLSPAAVDQFAQLRAVMAGSFGSILTLGIGPIVTASIVLQLLVGAKILNLDLSKHEHKAMFQSTQKLLAIIITIFEAGVLVLTGSLVPIDTSFYGIMILQLVIGAVLILYLDEVVSKWGFGSGVGLFIAAGVAQTIIVGTFNFLPASAASTTASGILPAFIQSIIGGAPNFSILIPLIATIIVFLIAVYGECMRIEIPISHGQVRGHGRIRGSVGKYPLKFIYASNMPVILTSALLVNVSLLASVFQKIGFPIFGEVSGGRAISGIALWLTTPNSLGVLFTNPLRVLFYAIVFLGCCVLFSWLWVEISGSLNAKEVSKQLYNSGIQIPGFRSSKRQLYMIMKKYIPALTILGGLFVGILAFIADLTGALGGGTGVLLTVGIVYKLYEEIAQEQLMEMHPMLRKFLGND</sequence>
<evidence type="ECO:0000256" key="11">
    <source>
        <dbReference type="RuleBase" id="RU000537"/>
    </source>
</evidence>
<dbReference type="InterPro" id="IPR026593">
    <property type="entry name" value="SecY"/>
</dbReference>
<dbReference type="GO" id="GO:0065002">
    <property type="term" value="P:intracellular protein transmembrane transport"/>
    <property type="evidence" value="ECO:0007669"/>
    <property type="project" value="UniProtKB-UniRule"/>
</dbReference>
<evidence type="ECO:0000256" key="12">
    <source>
        <dbReference type="RuleBase" id="RU003484"/>
    </source>
</evidence>
<evidence type="ECO:0000256" key="5">
    <source>
        <dbReference type="ARBA" id="ARBA00022692"/>
    </source>
</evidence>
<dbReference type="InterPro" id="IPR030659">
    <property type="entry name" value="SecY_CS"/>
</dbReference>
<feature type="transmembrane region" description="Helical" evidence="10">
    <location>
        <begin position="166"/>
        <end position="185"/>
    </location>
</feature>
<gene>
    <name evidence="10" type="primary">secY</name>
    <name evidence="16" type="ORF">SAMN02910297_01345</name>
    <name evidence="15" type="ORF">YLM1_0461</name>
</gene>
<dbReference type="KEGG" id="mol:YLM1_0461"/>
<keyword evidence="3 10" id="KW-0813">Transport</keyword>
<dbReference type="PROSITE" id="PS00756">
    <property type="entry name" value="SECY_2"/>
    <property type="match status" value="1"/>
</dbReference>
<comment type="similarity">
    <text evidence="2 10 13">Belongs to the SecY/SEC61-alpha family.</text>
</comment>
<feature type="transmembrane region" description="Helical" evidence="10">
    <location>
        <begin position="392"/>
        <end position="410"/>
    </location>
</feature>
<reference evidence="17" key="2">
    <citation type="submission" date="2016-02" db="EMBL/GenBank/DDBJ databases">
        <title>The draft genome sequence of the rumen methanogen Methanobrevibacter olleyae YLM1.</title>
        <authorList>
            <consortium name="New Zealand Agricultural Greenhouse Gas Research Centre/Pastoral Greenhouse Gas Research Consortium"/>
            <person name="Kelly W.J."/>
            <person name="Li D."/>
            <person name="Lambie S.C."/>
            <person name="Attwood G.T."/>
            <person name="Altermann E."/>
            <person name="Leahy S.C."/>
        </authorList>
    </citation>
    <scope>NUCLEOTIDE SEQUENCE [LARGE SCALE GENOMIC DNA]</scope>
    <source>
        <strain evidence="17">YLM1</strain>
    </source>
</reference>
<evidence type="ECO:0000256" key="1">
    <source>
        <dbReference type="ARBA" id="ARBA00004127"/>
    </source>
</evidence>
<dbReference type="NCBIfam" id="TIGR00967">
    <property type="entry name" value="3a0501s007"/>
    <property type="match status" value="1"/>
</dbReference>
<dbReference type="PRINTS" id="PR00303">
    <property type="entry name" value="SECYTRNLCASE"/>
</dbReference>
<reference evidence="18" key="4">
    <citation type="submission" date="2016-10" db="EMBL/GenBank/DDBJ databases">
        <authorList>
            <person name="Varghese N."/>
        </authorList>
    </citation>
    <scope>NUCLEOTIDE SEQUENCE [LARGE SCALE GENOMIC DNA]</scope>
    <source>
        <strain evidence="18">DSM 16632</strain>
    </source>
</reference>
<comment type="subunit">
    <text evidence="10">Component of the Sec protein translocase complex. Heterotrimer consisting of alpha (SecY), beta (SecG) and gamma (SecE) subunits. The heterotrimers can form oligomers, although 1 heterotrimer is thought to be able to translocate proteins. Interacts with the ribosome. May interact with SecDF, and other proteins may be involved.</text>
</comment>
<dbReference type="GO" id="GO:0005886">
    <property type="term" value="C:plasma membrane"/>
    <property type="evidence" value="ECO:0007669"/>
    <property type="project" value="UniProtKB-SubCell"/>
</dbReference>
<dbReference type="PIRSF" id="PIRSF004557">
    <property type="entry name" value="SecY"/>
    <property type="match status" value="1"/>
</dbReference>
<dbReference type="Gene3D" id="1.10.3370.10">
    <property type="entry name" value="SecY subunit domain"/>
    <property type="match status" value="1"/>
</dbReference>
<dbReference type="GO" id="GO:0012505">
    <property type="term" value="C:endomembrane system"/>
    <property type="evidence" value="ECO:0007669"/>
    <property type="project" value="UniProtKB-SubCell"/>
</dbReference>
<name>A0A126QYV3_METOL</name>
<dbReference type="InterPro" id="IPR023201">
    <property type="entry name" value="SecY_dom_sf"/>
</dbReference>
<dbReference type="PANTHER" id="PTHR10906">
    <property type="entry name" value="SECY/SEC61-ALPHA FAMILY MEMBER"/>
    <property type="match status" value="1"/>
</dbReference>
<reference evidence="16" key="3">
    <citation type="submission" date="2016-10" db="EMBL/GenBank/DDBJ databases">
        <authorList>
            <person name="de Groot N.N."/>
        </authorList>
    </citation>
    <scope>NUCLEOTIDE SEQUENCE [LARGE SCALE GENOMIC DNA]</scope>
    <source>
        <strain evidence="16">DSM 16632</strain>
    </source>
</reference>
<dbReference type="Proteomes" id="UP000066376">
    <property type="component" value="Chromosome"/>
</dbReference>
<dbReference type="RefSeq" id="WP_067145914.1">
    <property type="nucleotide sequence ID" value="NZ_CP014265.1"/>
</dbReference>
<dbReference type="STRING" id="294671.YLM1_0461"/>
<feature type="transmembrane region" description="Helical" evidence="10">
    <location>
        <begin position="221"/>
        <end position="238"/>
    </location>
</feature>
<feature type="transmembrane region" description="Helical" evidence="10">
    <location>
        <begin position="141"/>
        <end position="159"/>
    </location>
</feature>
<evidence type="ECO:0000313" key="16">
    <source>
        <dbReference type="EMBL" id="SFL62099.1"/>
    </source>
</evidence>
<keyword evidence="9 10" id="KW-0472">Membrane</keyword>
<keyword evidence="17" id="KW-1185">Reference proteome</keyword>
<keyword evidence="6 10" id="KW-0653">Protein transport</keyword>
<feature type="transmembrane region" description="Helical" evidence="10">
    <location>
        <begin position="269"/>
        <end position="294"/>
    </location>
</feature>
<feature type="transmembrane region" description="Helical" evidence="10">
    <location>
        <begin position="31"/>
        <end position="49"/>
    </location>
</feature>
<evidence type="ECO:0000256" key="4">
    <source>
        <dbReference type="ARBA" id="ARBA00022475"/>
    </source>
</evidence>
<comment type="subcellular location">
    <subcellularLocation>
        <location evidence="10">Cell membrane</location>
        <topology evidence="10">Multi-pass membrane protein</topology>
    </subcellularLocation>
    <subcellularLocation>
        <location evidence="1">Endomembrane system</location>
        <topology evidence="1">Multi-pass membrane protein</topology>
    </subcellularLocation>
    <subcellularLocation>
        <location evidence="12">Membrane</location>
        <topology evidence="12">Multi-pass membrane protein</topology>
    </subcellularLocation>
</comment>
<keyword evidence="7 10" id="KW-1133">Transmembrane helix</keyword>
<accession>A0A126QYV3</accession>
<dbReference type="SUPFAM" id="SSF103491">
    <property type="entry name" value="Preprotein translocase SecY subunit"/>
    <property type="match status" value="1"/>
</dbReference>
<evidence type="ECO:0000256" key="10">
    <source>
        <dbReference type="HAMAP-Rule" id="MF_01465"/>
    </source>
</evidence>
<dbReference type="OrthoDB" id="371914at2157"/>
<comment type="function">
    <text evidence="10 11">The central subunit of the protein translocation channel SecYEG. Consists of two halves formed by TMs 1-5 and 6-10. These two domains form a lateral gate at the front which open onto the bilayer between TMs 2 and 7, and are clamped together by SecE at the back. The channel is closed by both a pore ring composed of hydrophobic SecY resides and a short helix (helix 2A) on the extracellular side of the membrane which forms a plug. The plug probably moves laterally to allow the channel to open. The ring and the pore may move independently.</text>
</comment>
<evidence type="ECO:0000256" key="6">
    <source>
        <dbReference type="ARBA" id="ARBA00022927"/>
    </source>
</evidence>
<dbReference type="NCBIfam" id="NF006341">
    <property type="entry name" value="PRK08568.1-5"/>
    <property type="match status" value="1"/>
</dbReference>
<organism evidence="15 17">
    <name type="scientific">Methanobrevibacter olleyae</name>
    <dbReference type="NCBI Taxonomy" id="294671"/>
    <lineage>
        <taxon>Archaea</taxon>
        <taxon>Methanobacteriati</taxon>
        <taxon>Methanobacteriota</taxon>
        <taxon>Methanomada group</taxon>
        <taxon>Methanobacteria</taxon>
        <taxon>Methanobacteriales</taxon>
        <taxon>Methanobacteriaceae</taxon>
        <taxon>Methanobrevibacter</taxon>
    </lineage>
</organism>
<feature type="domain" description="Translocon Sec61/SecY plug" evidence="14">
    <location>
        <begin position="37"/>
        <end position="70"/>
    </location>
</feature>
<feature type="transmembrane region" description="Helical" evidence="10">
    <location>
        <begin position="334"/>
        <end position="353"/>
    </location>
</feature>
<feature type="transmembrane region" description="Helical" evidence="10">
    <location>
        <begin position="69"/>
        <end position="93"/>
    </location>
</feature>
<dbReference type="Proteomes" id="UP000183442">
    <property type="component" value="Unassembled WGS sequence"/>
</dbReference>
<keyword evidence="5 10" id="KW-0812">Transmembrane</keyword>
<evidence type="ECO:0000313" key="17">
    <source>
        <dbReference type="Proteomes" id="UP000066376"/>
    </source>
</evidence>
<reference evidence="15 17" key="1">
    <citation type="journal article" date="2016" name="Genome Announc.">
        <title>Draft Genome Sequence of the Rumen Methanogen Methanobrevibacter olleyae YLM1.</title>
        <authorList>
            <person name="Kelly W.J."/>
            <person name="Li D."/>
            <person name="Lambie S.C."/>
            <person name="Cox F."/>
            <person name="Attwood G.T."/>
            <person name="Altermann E."/>
            <person name="Leahy S.C."/>
        </authorList>
    </citation>
    <scope>NUCLEOTIDE SEQUENCE [LARGE SCALE GENOMIC DNA]</scope>
    <source>
        <strain evidence="15 17">YLM1</strain>
    </source>
</reference>
<dbReference type="Pfam" id="PF10559">
    <property type="entry name" value="Plug_translocon"/>
    <property type="match status" value="1"/>
</dbReference>
<feature type="transmembrane region" description="Helical" evidence="10">
    <location>
        <begin position="416"/>
        <end position="434"/>
    </location>
</feature>
<dbReference type="PROSITE" id="PS00755">
    <property type="entry name" value="SECY_1"/>
    <property type="match status" value="1"/>
</dbReference>
<protein>
    <recommendedName>
        <fullName evidence="10 11">Protein translocase subunit SecY</fullName>
    </recommendedName>
    <alternativeName>
        <fullName evidence="10">Protein transport protein SEC61 subunit alpha homolog</fullName>
    </alternativeName>
</protein>
<dbReference type="GeneID" id="28488760"/>
<evidence type="ECO:0000259" key="14">
    <source>
        <dbReference type="Pfam" id="PF10559"/>
    </source>
</evidence>
<dbReference type="InterPro" id="IPR002208">
    <property type="entry name" value="SecY/SEC61-alpha"/>
</dbReference>
<dbReference type="EMBL" id="FOTL01000023">
    <property type="protein sequence ID" value="SFL62099.1"/>
    <property type="molecule type" value="Genomic_DNA"/>
</dbReference>
<dbReference type="GO" id="GO:0006605">
    <property type="term" value="P:protein targeting"/>
    <property type="evidence" value="ECO:0007669"/>
    <property type="project" value="UniProtKB-UniRule"/>
</dbReference>
<dbReference type="InterPro" id="IPR019561">
    <property type="entry name" value="Translocon_Sec61/SecY_plug_dom"/>
</dbReference>
<keyword evidence="4 10" id="KW-1003">Cell membrane</keyword>
<evidence type="ECO:0000313" key="15">
    <source>
        <dbReference type="EMBL" id="AMK15018.1"/>
    </source>
</evidence>
<dbReference type="EMBL" id="CP014265">
    <property type="protein sequence ID" value="AMK15018.1"/>
    <property type="molecule type" value="Genomic_DNA"/>
</dbReference>
<dbReference type="AlphaFoldDB" id="A0A126QYV3"/>
<feature type="transmembrane region" description="Helical" evidence="10">
    <location>
        <begin position="114"/>
        <end position="135"/>
    </location>
</feature>
<evidence type="ECO:0000256" key="8">
    <source>
        <dbReference type="ARBA" id="ARBA00023010"/>
    </source>
</evidence>
<dbReference type="Pfam" id="PF00344">
    <property type="entry name" value="SecY"/>
    <property type="match status" value="1"/>
</dbReference>
<evidence type="ECO:0000256" key="7">
    <source>
        <dbReference type="ARBA" id="ARBA00022989"/>
    </source>
</evidence>
<evidence type="ECO:0000256" key="13">
    <source>
        <dbReference type="RuleBase" id="RU004349"/>
    </source>
</evidence>
<proteinExistence type="inferred from homology"/>
<evidence type="ECO:0000256" key="3">
    <source>
        <dbReference type="ARBA" id="ARBA00022448"/>
    </source>
</evidence>
<evidence type="ECO:0000256" key="9">
    <source>
        <dbReference type="ARBA" id="ARBA00023136"/>
    </source>
</evidence>
<dbReference type="HAMAP" id="MF_01465">
    <property type="entry name" value="SecY"/>
    <property type="match status" value="1"/>
</dbReference>
<evidence type="ECO:0000256" key="2">
    <source>
        <dbReference type="ARBA" id="ARBA00005751"/>
    </source>
</evidence>
<dbReference type="PATRIC" id="fig|294671.3.peg.477"/>